<dbReference type="GO" id="GO:0004029">
    <property type="term" value="F:aldehyde dehydrogenase (NAD+) activity"/>
    <property type="evidence" value="ECO:0007669"/>
    <property type="project" value="TreeGrafter"/>
</dbReference>
<dbReference type="EMBL" id="RAWG01000183">
    <property type="protein sequence ID" value="RKH38816.1"/>
    <property type="molecule type" value="Genomic_DNA"/>
</dbReference>
<dbReference type="RefSeq" id="WP_120627839.1">
    <property type="nucleotide sequence ID" value="NZ_RAWG01000183.1"/>
</dbReference>
<sequence>MKILVTGATGYIGGAVVDALKRAGHQVVGLARSDDARNKLTQRGVQAVTGDLADTAGLAALVKDLDAVVWTATTNSEAVDAPAVAAVLDALKGTDKTFVYTSGVWVHGDTRGNVVNEETPLSAAALVAWRPAVEQRTLGTPGVRGIVIRPGIVYGKGAGIPTLLTSSVKDHGAARYMGTGENHWPVVFVEDLADLYVRAVEKAPAGTVLVAVQGPSVKVKDVAAAASEGAGAGGKTVAWPLEEARKQFGAFADALVLDQQFSAQHAQKLLGWTPKGPGIIDELRSGSYARR</sequence>
<reference evidence="3" key="1">
    <citation type="submission" date="2018-09" db="EMBL/GenBank/DDBJ databases">
        <authorList>
            <person name="Livingstone P.G."/>
            <person name="Whitworth D.E."/>
        </authorList>
    </citation>
    <scope>NUCLEOTIDE SEQUENCE [LARGE SCALE GENOMIC DNA]</scope>
    <source>
        <strain evidence="3">CA040B</strain>
    </source>
</reference>
<comment type="caution">
    <text evidence="2">The sequence shown here is derived from an EMBL/GenBank/DDBJ whole genome shotgun (WGS) entry which is preliminary data.</text>
</comment>
<organism evidence="2 3">
    <name type="scientific">Corallococcus sicarius</name>
    <dbReference type="NCBI Taxonomy" id="2316726"/>
    <lineage>
        <taxon>Bacteria</taxon>
        <taxon>Pseudomonadati</taxon>
        <taxon>Myxococcota</taxon>
        <taxon>Myxococcia</taxon>
        <taxon>Myxococcales</taxon>
        <taxon>Cystobacterineae</taxon>
        <taxon>Myxococcaceae</taxon>
        <taxon>Corallococcus</taxon>
    </lineage>
</organism>
<dbReference type="PANTHER" id="PTHR48079:SF6">
    <property type="entry name" value="NAD(P)-BINDING DOMAIN-CONTAINING PROTEIN-RELATED"/>
    <property type="match status" value="1"/>
</dbReference>
<dbReference type="GO" id="GO:0005737">
    <property type="term" value="C:cytoplasm"/>
    <property type="evidence" value="ECO:0007669"/>
    <property type="project" value="TreeGrafter"/>
</dbReference>
<dbReference type="InterPro" id="IPR051783">
    <property type="entry name" value="NAD(P)-dependent_oxidoreduct"/>
</dbReference>
<keyword evidence="3" id="KW-1185">Reference proteome</keyword>
<evidence type="ECO:0000313" key="2">
    <source>
        <dbReference type="EMBL" id="RKH38816.1"/>
    </source>
</evidence>
<dbReference type="InterPro" id="IPR001509">
    <property type="entry name" value="Epimerase_deHydtase"/>
</dbReference>
<name>A0A3A8N3J0_9BACT</name>
<evidence type="ECO:0000259" key="1">
    <source>
        <dbReference type="Pfam" id="PF01370"/>
    </source>
</evidence>
<evidence type="ECO:0000313" key="3">
    <source>
        <dbReference type="Proteomes" id="UP000273405"/>
    </source>
</evidence>
<dbReference type="AlphaFoldDB" id="A0A3A8N3J0"/>
<dbReference type="SUPFAM" id="SSF51735">
    <property type="entry name" value="NAD(P)-binding Rossmann-fold domains"/>
    <property type="match status" value="1"/>
</dbReference>
<dbReference type="OrthoDB" id="9787292at2"/>
<dbReference type="Proteomes" id="UP000273405">
    <property type="component" value="Unassembled WGS sequence"/>
</dbReference>
<protein>
    <submittedName>
        <fullName evidence="2">NAD-dependent epimerase/dehydratase family protein</fullName>
    </submittedName>
</protein>
<accession>A0A3A8N3J0</accession>
<dbReference type="InterPro" id="IPR036291">
    <property type="entry name" value="NAD(P)-bd_dom_sf"/>
</dbReference>
<dbReference type="Pfam" id="PF01370">
    <property type="entry name" value="Epimerase"/>
    <property type="match status" value="1"/>
</dbReference>
<proteinExistence type="predicted"/>
<feature type="domain" description="NAD-dependent epimerase/dehydratase" evidence="1">
    <location>
        <begin position="3"/>
        <end position="205"/>
    </location>
</feature>
<gene>
    <name evidence="2" type="ORF">D7X12_25260</name>
</gene>
<dbReference type="Gene3D" id="3.40.50.720">
    <property type="entry name" value="NAD(P)-binding Rossmann-like Domain"/>
    <property type="match status" value="1"/>
</dbReference>
<dbReference type="PANTHER" id="PTHR48079">
    <property type="entry name" value="PROTEIN YEEZ"/>
    <property type="match status" value="1"/>
</dbReference>